<dbReference type="InterPro" id="IPR027417">
    <property type="entry name" value="P-loop_NTPase"/>
</dbReference>
<dbReference type="Proteomes" id="UP000006671">
    <property type="component" value="Unassembled WGS sequence"/>
</dbReference>
<dbReference type="KEGG" id="ngr:NAEGRDRAFT_81437"/>
<dbReference type="SUPFAM" id="SSF52540">
    <property type="entry name" value="P-loop containing nucleoside triphosphate hydrolases"/>
    <property type="match status" value="1"/>
</dbReference>
<feature type="domain" description="G" evidence="1">
    <location>
        <begin position="12"/>
        <end position="128"/>
    </location>
</feature>
<dbReference type="Gene3D" id="3.40.50.300">
    <property type="entry name" value="P-loop containing nucleotide triphosphate hydrolases"/>
    <property type="match status" value="1"/>
</dbReference>
<keyword evidence="3" id="KW-1185">Reference proteome</keyword>
<evidence type="ECO:0000313" key="2">
    <source>
        <dbReference type="EMBL" id="EFC38996.1"/>
    </source>
</evidence>
<dbReference type="InParanoid" id="D2VW07"/>
<proteinExistence type="predicted"/>
<evidence type="ECO:0000313" key="3">
    <source>
        <dbReference type="Proteomes" id="UP000006671"/>
    </source>
</evidence>
<organism evidence="3">
    <name type="scientific">Naegleria gruberi</name>
    <name type="common">Amoeba</name>
    <dbReference type="NCBI Taxonomy" id="5762"/>
    <lineage>
        <taxon>Eukaryota</taxon>
        <taxon>Discoba</taxon>
        <taxon>Heterolobosea</taxon>
        <taxon>Tetramitia</taxon>
        <taxon>Eutetramitia</taxon>
        <taxon>Vahlkampfiidae</taxon>
        <taxon>Naegleria</taxon>
    </lineage>
</organism>
<dbReference type="GeneID" id="8854000"/>
<name>D2VW07_NAEGR</name>
<reference evidence="2 3" key="1">
    <citation type="journal article" date="2010" name="Cell">
        <title>The genome of Naegleria gruberi illuminates early eukaryotic versatility.</title>
        <authorList>
            <person name="Fritz-Laylin L.K."/>
            <person name="Prochnik S.E."/>
            <person name="Ginger M.L."/>
            <person name="Dacks J.B."/>
            <person name="Carpenter M.L."/>
            <person name="Field M.C."/>
            <person name="Kuo A."/>
            <person name="Paredez A."/>
            <person name="Chapman J."/>
            <person name="Pham J."/>
            <person name="Shu S."/>
            <person name="Neupane R."/>
            <person name="Cipriano M."/>
            <person name="Mancuso J."/>
            <person name="Tu H."/>
            <person name="Salamov A."/>
            <person name="Lindquist E."/>
            <person name="Shapiro H."/>
            <person name="Lucas S."/>
            <person name="Grigoriev I.V."/>
            <person name="Cande W.Z."/>
            <person name="Fulton C."/>
            <person name="Rokhsar D.S."/>
            <person name="Dawson S.C."/>
        </authorList>
    </citation>
    <scope>NUCLEOTIDE SEQUENCE [LARGE SCALE GENOMIC DNA]</scope>
    <source>
        <strain evidence="2 3">NEG-M</strain>
    </source>
</reference>
<evidence type="ECO:0000259" key="1">
    <source>
        <dbReference type="Pfam" id="PF01926"/>
    </source>
</evidence>
<dbReference type="EMBL" id="GG738903">
    <property type="protein sequence ID" value="EFC38996.1"/>
    <property type="molecule type" value="Genomic_DNA"/>
</dbReference>
<gene>
    <name evidence="2" type="ORF">NAEGRDRAFT_81437</name>
</gene>
<accession>D2VW07</accession>
<dbReference type="CDD" id="cd00882">
    <property type="entry name" value="Ras_like_GTPase"/>
    <property type="match status" value="1"/>
</dbReference>
<dbReference type="VEuPathDB" id="AmoebaDB:NAEGRDRAFT_81437"/>
<dbReference type="RefSeq" id="XP_002671740.1">
    <property type="nucleotide sequence ID" value="XM_002671694.1"/>
</dbReference>
<protein>
    <recommendedName>
        <fullName evidence="1">G domain-containing protein</fullName>
    </recommendedName>
</protein>
<dbReference type="Pfam" id="PF01926">
    <property type="entry name" value="MMR_HSR1"/>
    <property type="match status" value="1"/>
</dbReference>
<sequence length="212" mass="23780">MSLTTLPNLPLKILVVGDPHSGKSSFINTLLKFFNPNIMVETCDVGRKAEVGTLLYESVPVSSANLLLFDSAGKPFENPDDLNTLKLILQGIKTGTNLVENYLTNKIDLDNRIDAVIFVCRACEWNSVSLQKFVKFQNAVKETDVKGLPFNPMIVLTHFTESMSEKQFVDKVTNAVPFAFLDNPKDLSKDLKPQVMEACKRISRQFKAWGFF</sequence>
<dbReference type="GO" id="GO:0005525">
    <property type="term" value="F:GTP binding"/>
    <property type="evidence" value="ECO:0007669"/>
    <property type="project" value="InterPro"/>
</dbReference>
<dbReference type="AlphaFoldDB" id="D2VW07"/>
<dbReference type="InterPro" id="IPR006073">
    <property type="entry name" value="GTP-bd"/>
</dbReference>